<accession>A0A3S2MI44</accession>
<dbReference type="EMBL" id="CM012446">
    <property type="protein sequence ID" value="RVE67652.1"/>
    <property type="molecule type" value="Genomic_DNA"/>
</dbReference>
<sequence>MRQRGAHKQSQHVSVRLQLLSITGSGSGRVPSIFGAPTTRVSAAGLQQSTRMMLTLAVRCSGEDDAGDERLRRCPGC</sequence>
<keyword evidence="2" id="KW-1185">Reference proteome</keyword>
<protein>
    <submittedName>
        <fullName evidence="1">Uncharacterized protein</fullName>
    </submittedName>
</protein>
<gene>
    <name evidence="1" type="ORF">OJAV_G00105070</name>
</gene>
<proteinExistence type="predicted"/>
<dbReference type="AlphaFoldDB" id="A0A3S2MI44"/>
<evidence type="ECO:0000313" key="2">
    <source>
        <dbReference type="Proteomes" id="UP000283210"/>
    </source>
</evidence>
<organism evidence="1 2">
    <name type="scientific">Oryzias javanicus</name>
    <name type="common">Javanese ricefish</name>
    <name type="synonym">Aplocheilus javanicus</name>
    <dbReference type="NCBI Taxonomy" id="123683"/>
    <lineage>
        <taxon>Eukaryota</taxon>
        <taxon>Metazoa</taxon>
        <taxon>Chordata</taxon>
        <taxon>Craniata</taxon>
        <taxon>Vertebrata</taxon>
        <taxon>Euteleostomi</taxon>
        <taxon>Actinopterygii</taxon>
        <taxon>Neopterygii</taxon>
        <taxon>Teleostei</taxon>
        <taxon>Neoteleostei</taxon>
        <taxon>Acanthomorphata</taxon>
        <taxon>Ovalentaria</taxon>
        <taxon>Atherinomorphae</taxon>
        <taxon>Beloniformes</taxon>
        <taxon>Adrianichthyidae</taxon>
        <taxon>Oryziinae</taxon>
        <taxon>Oryzias</taxon>
    </lineage>
</organism>
<dbReference type="Proteomes" id="UP000283210">
    <property type="component" value="Chromosome 10"/>
</dbReference>
<reference evidence="1 2" key="2">
    <citation type="submission" date="2019-01" db="EMBL/GenBank/DDBJ databases">
        <title>A chromosome length genome reference of the Java medaka (oryzias javanicus).</title>
        <authorList>
            <person name="Herpin A."/>
            <person name="Takehana Y."/>
            <person name="Naruse K."/>
            <person name="Ansai S."/>
            <person name="Kawaguchi M."/>
        </authorList>
    </citation>
    <scope>NUCLEOTIDE SEQUENCE [LARGE SCALE GENOMIC DNA]</scope>
    <source>
        <strain evidence="1">RS831</strain>
        <tissue evidence="1">Whole body</tissue>
    </source>
</reference>
<reference evidence="1 2" key="1">
    <citation type="submission" date="2018-11" db="EMBL/GenBank/DDBJ databases">
        <authorList>
            <person name="Lopez-Roques C."/>
            <person name="Donnadieu C."/>
            <person name="Bouchez O."/>
            <person name="Klopp C."/>
            <person name="Cabau C."/>
            <person name="Zahm M."/>
        </authorList>
    </citation>
    <scope>NUCLEOTIDE SEQUENCE [LARGE SCALE GENOMIC DNA]</scope>
    <source>
        <strain evidence="1">RS831</strain>
        <tissue evidence="1">Whole body</tissue>
    </source>
</reference>
<name>A0A3S2MI44_ORYJA</name>
<evidence type="ECO:0000313" key="1">
    <source>
        <dbReference type="EMBL" id="RVE67652.1"/>
    </source>
</evidence>